<keyword evidence="3" id="KW-1185">Reference proteome</keyword>
<proteinExistence type="predicted"/>
<name>A0A5B9PBZ8_9BACT</name>
<dbReference type="KEGG" id="mff:MFFC18_37420"/>
<evidence type="ECO:0000256" key="1">
    <source>
        <dbReference type="SAM" id="Phobius"/>
    </source>
</evidence>
<keyword evidence="1" id="KW-0472">Membrane</keyword>
<sequence length="467" mass="51054">MHPQNQIYAGLILMSHSLFIGIGMAIAFLIPVNINEGTEVGLDTSSLEYERQSKAQLLSWLAILELPHKEMLASKETVDVMLKTKSQWADFEFFQGVDLKELGGHLSRRLSVTENPNSKLRWKIHLSGATADDQSALSASLLQAYEERLQTIVEERDTPVEVGMVNHGAAVENGQDEALAEVFGKTVDPLMGALLAVVAVVLIWSFFLPSTMRKLPISLSAIVLLGAALACAFVGAAAQYVWHANQNPQRQSLAVVQIASQTSLMLETNPDMRSLIARIREKLNDPPGIDPAFKRGVIEAIVSRKKMERWKSFAPIAAAAKESGTHQESKTGFQTIPRFGQNREPPSVADYIFDRMVIEPEPDAADIFTIRFSCSDGTDACSVLTNFISFSQEYLDTANERWLKYAQAGAQLAPPRLKLNLFSSTDEAEKIWPSIGPDTVSSGAYLGAILALVLVSSGKVLIGVTPV</sequence>
<keyword evidence="1" id="KW-1133">Transmembrane helix</keyword>
<gene>
    <name evidence="2" type="ORF">MFFC18_37420</name>
</gene>
<keyword evidence="1" id="KW-0812">Transmembrane</keyword>
<feature type="transmembrane region" description="Helical" evidence="1">
    <location>
        <begin position="221"/>
        <end position="242"/>
    </location>
</feature>
<feature type="transmembrane region" description="Helical" evidence="1">
    <location>
        <begin position="7"/>
        <end position="30"/>
    </location>
</feature>
<dbReference type="STRING" id="980251.GCA_001642875_00243"/>
<evidence type="ECO:0000313" key="2">
    <source>
        <dbReference type="EMBL" id="QEG23838.1"/>
    </source>
</evidence>
<accession>A0A5B9PBZ8</accession>
<evidence type="ECO:0000313" key="3">
    <source>
        <dbReference type="Proteomes" id="UP000322214"/>
    </source>
</evidence>
<reference evidence="2 3" key="1">
    <citation type="submission" date="2019-08" db="EMBL/GenBank/DDBJ databases">
        <title>Deep-cultivation of Planctomycetes and their phenomic and genomic characterization uncovers novel biology.</title>
        <authorList>
            <person name="Wiegand S."/>
            <person name="Jogler M."/>
            <person name="Boedeker C."/>
            <person name="Pinto D."/>
            <person name="Vollmers J."/>
            <person name="Rivas-Marin E."/>
            <person name="Kohn T."/>
            <person name="Peeters S.H."/>
            <person name="Heuer A."/>
            <person name="Rast P."/>
            <person name="Oberbeckmann S."/>
            <person name="Bunk B."/>
            <person name="Jeske O."/>
            <person name="Meyerdierks A."/>
            <person name="Storesund J.E."/>
            <person name="Kallscheuer N."/>
            <person name="Luecker S."/>
            <person name="Lage O.M."/>
            <person name="Pohl T."/>
            <person name="Merkel B.J."/>
            <person name="Hornburger P."/>
            <person name="Mueller R.-W."/>
            <person name="Bruemmer F."/>
            <person name="Labrenz M."/>
            <person name="Spormann A.M."/>
            <person name="Op den Camp H."/>
            <person name="Overmann J."/>
            <person name="Amann R."/>
            <person name="Jetten M.S.M."/>
            <person name="Mascher T."/>
            <person name="Medema M.H."/>
            <person name="Devos D.P."/>
            <person name="Kaster A.-K."/>
            <person name="Ovreas L."/>
            <person name="Rohde M."/>
            <person name="Galperin M.Y."/>
            <person name="Jogler C."/>
        </authorList>
    </citation>
    <scope>NUCLEOTIDE SEQUENCE [LARGE SCALE GENOMIC DNA]</scope>
    <source>
        <strain evidence="2 3">FC18</strain>
    </source>
</reference>
<dbReference type="AlphaFoldDB" id="A0A5B9PBZ8"/>
<protein>
    <submittedName>
        <fullName evidence="2">Uncharacterized protein</fullName>
    </submittedName>
</protein>
<feature type="transmembrane region" description="Helical" evidence="1">
    <location>
        <begin position="190"/>
        <end position="209"/>
    </location>
</feature>
<organism evidence="2 3">
    <name type="scientific">Mariniblastus fucicola</name>
    <dbReference type="NCBI Taxonomy" id="980251"/>
    <lineage>
        <taxon>Bacteria</taxon>
        <taxon>Pseudomonadati</taxon>
        <taxon>Planctomycetota</taxon>
        <taxon>Planctomycetia</taxon>
        <taxon>Pirellulales</taxon>
        <taxon>Pirellulaceae</taxon>
        <taxon>Mariniblastus</taxon>
    </lineage>
</organism>
<dbReference type="EMBL" id="CP042912">
    <property type="protein sequence ID" value="QEG23838.1"/>
    <property type="molecule type" value="Genomic_DNA"/>
</dbReference>
<dbReference type="Proteomes" id="UP000322214">
    <property type="component" value="Chromosome"/>
</dbReference>
<dbReference type="RefSeq" id="WP_148618960.1">
    <property type="nucleotide sequence ID" value="NZ_CP042912.1"/>
</dbReference>